<dbReference type="EMBL" id="CAJFCV020000005">
    <property type="protein sequence ID" value="CAG9122045.1"/>
    <property type="molecule type" value="Genomic_DNA"/>
</dbReference>
<dbReference type="AlphaFoldDB" id="A0A7I8XQA4"/>
<gene>
    <name evidence="1" type="ORF">BXYJ_LOCUS11244</name>
</gene>
<evidence type="ECO:0000313" key="1">
    <source>
        <dbReference type="EMBL" id="CAD5230964.1"/>
    </source>
</evidence>
<sequence>MAKTKVIKPARTVQKKAVKEPKKVDFVEKVAKETKKPEPVKPELKKRRGLITKPLKKKEVDSKKFKSINGFYVPRKFNAEKVKKEILEQAKAALKAMLKFNKEHSKPNLFAEANDSIAVRFHLKKPRVHGLRKFKVIQLPHSDRDPGNSTVCLILSDQNAKTLRNPKNWPNEVDKNAQIWKDWLREEHGITGNEVDKVMTYVQFKREYRSKIDIARFLRSYDKIVIHEQLFKTMVKHFGKSCWNTNLFPVKVNVRSGKLKENILKAYSQETLLSPLNSITHVLRIGNIHQKPEFLLENLSAVLDAAAVILPGGLYNLRRAGIAWMTTNQELPVYVDFGAANEVIAKVPEEKIEVIEDECSTLPDGLKIRISSKGKIEVLDEQSGEPIFYPTIEDEWEKHDDLKPKHSKDSLIAREVKKRKVQEIKKLAKKARLAKGNANKKE</sequence>
<dbReference type="Proteomes" id="UP000582659">
    <property type="component" value="Unassembled WGS sequence"/>
</dbReference>
<dbReference type="SUPFAM" id="SSF56808">
    <property type="entry name" value="Ribosomal protein L1"/>
    <property type="match status" value="1"/>
</dbReference>
<comment type="caution">
    <text evidence="1">The sequence shown here is derived from an EMBL/GenBank/DDBJ whole genome shotgun (WGS) entry which is preliminary data.</text>
</comment>
<dbReference type="OrthoDB" id="10251727at2759"/>
<organism evidence="1 2">
    <name type="scientific">Bursaphelenchus xylophilus</name>
    <name type="common">Pinewood nematode worm</name>
    <name type="synonym">Aphelenchoides xylophilus</name>
    <dbReference type="NCBI Taxonomy" id="6326"/>
    <lineage>
        <taxon>Eukaryota</taxon>
        <taxon>Metazoa</taxon>
        <taxon>Ecdysozoa</taxon>
        <taxon>Nematoda</taxon>
        <taxon>Chromadorea</taxon>
        <taxon>Rhabditida</taxon>
        <taxon>Tylenchina</taxon>
        <taxon>Tylenchomorpha</taxon>
        <taxon>Aphelenchoidea</taxon>
        <taxon>Aphelenchoididae</taxon>
        <taxon>Bursaphelenchus</taxon>
    </lineage>
</organism>
<dbReference type="Pfam" id="PF00687">
    <property type="entry name" value="Ribosomal_L1"/>
    <property type="match status" value="1"/>
</dbReference>
<dbReference type="EMBL" id="CAJFDI010000005">
    <property type="protein sequence ID" value="CAD5230964.1"/>
    <property type="molecule type" value="Genomic_DNA"/>
</dbReference>
<reference evidence="1" key="1">
    <citation type="submission" date="2020-09" db="EMBL/GenBank/DDBJ databases">
        <authorList>
            <person name="Kikuchi T."/>
        </authorList>
    </citation>
    <scope>NUCLEOTIDE SEQUENCE</scope>
    <source>
        <strain evidence="1">Ka4C1</strain>
    </source>
</reference>
<keyword evidence="2" id="KW-1185">Reference proteome</keyword>
<protein>
    <submittedName>
        <fullName evidence="1">(pine wood nematode) hypothetical protein</fullName>
    </submittedName>
</protein>
<proteinExistence type="predicted"/>
<name>A0A7I8XQA4_BURXY</name>
<accession>A0A7I8XQA4</accession>
<dbReference type="SMR" id="A0A7I8XQA4"/>
<evidence type="ECO:0000313" key="2">
    <source>
        <dbReference type="Proteomes" id="UP000659654"/>
    </source>
</evidence>
<dbReference type="InterPro" id="IPR023674">
    <property type="entry name" value="Ribosomal_uL1-like"/>
</dbReference>
<dbReference type="InterPro" id="IPR028364">
    <property type="entry name" value="Ribosomal_uL1/biogenesis"/>
</dbReference>
<dbReference type="Proteomes" id="UP000659654">
    <property type="component" value="Unassembled WGS sequence"/>
</dbReference>